<reference evidence="5 6" key="1">
    <citation type="submission" date="2018-07" db="EMBL/GenBank/DDBJ databases">
        <title>Genomic Encyclopedia of Type Strains, Phase IV (KMG-IV): sequencing the most valuable type-strain genomes for metagenomic binning, comparative biology and taxonomic classification.</title>
        <authorList>
            <person name="Goeker M."/>
        </authorList>
    </citation>
    <scope>NUCLEOTIDE SEQUENCE [LARGE SCALE GENOMIC DNA]</scope>
    <source>
        <strain evidence="5 6">DSM 14364</strain>
    </source>
</reference>
<protein>
    <submittedName>
        <fullName evidence="5">Carbohydrate ABC transporter substrate-binding protein (CUT1 family)</fullName>
    </submittedName>
</protein>
<feature type="chain" id="PRO_5016738002" evidence="4">
    <location>
        <begin position="25"/>
        <end position="421"/>
    </location>
</feature>
<dbReference type="RefSeq" id="WP_114773166.1">
    <property type="nucleotide sequence ID" value="NZ_QQBB01000018.1"/>
</dbReference>
<dbReference type="Pfam" id="PF01547">
    <property type="entry name" value="SBP_bac_1"/>
    <property type="match status" value="1"/>
</dbReference>
<dbReference type="SUPFAM" id="SSF53850">
    <property type="entry name" value="Periplasmic binding protein-like II"/>
    <property type="match status" value="1"/>
</dbReference>
<organism evidence="5 6">
    <name type="scientific">Microvirga subterranea</name>
    <dbReference type="NCBI Taxonomy" id="186651"/>
    <lineage>
        <taxon>Bacteria</taxon>
        <taxon>Pseudomonadati</taxon>
        <taxon>Pseudomonadota</taxon>
        <taxon>Alphaproteobacteria</taxon>
        <taxon>Hyphomicrobiales</taxon>
        <taxon>Methylobacteriaceae</taxon>
        <taxon>Microvirga</taxon>
    </lineage>
</organism>
<dbReference type="GO" id="GO:0042597">
    <property type="term" value="C:periplasmic space"/>
    <property type="evidence" value="ECO:0007669"/>
    <property type="project" value="UniProtKB-SubCell"/>
</dbReference>
<comment type="caution">
    <text evidence="5">The sequence shown here is derived from an EMBL/GenBank/DDBJ whole genome shotgun (WGS) entry which is preliminary data.</text>
</comment>
<dbReference type="PANTHER" id="PTHR43649:SF12">
    <property type="entry name" value="DIACETYLCHITOBIOSE BINDING PROTEIN DASA"/>
    <property type="match status" value="1"/>
</dbReference>
<dbReference type="CDD" id="cd13585">
    <property type="entry name" value="PBP2_TMBP_like"/>
    <property type="match status" value="1"/>
</dbReference>
<evidence type="ECO:0000313" key="5">
    <source>
        <dbReference type="EMBL" id="RDI51368.1"/>
    </source>
</evidence>
<dbReference type="Gene3D" id="3.40.190.10">
    <property type="entry name" value="Periplasmic binding protein-like II"/>
    <property type="match status" value="1"/>
</dbReference>
<feature type="signal peptide" evidence="4">
    <location>
        <begin position="1"/>
        <end position="24"/>
    </location>
</feature>
<sequence length="421" mass="46737">MLRRKLTILAATAALALSTNMAFAQNKVLKFVSWQKDERGVGDWWASVIKAFEESHPGVKIEWTKVERGAYADTMTTLFAGGNPPDIVHLASFEFQKFADNGWLEPLDPYIKESKLDLNGWAGQDTCVWNKQTVCTMMLYFGYFLAYNEDLLKKEGLSVPKTYAEFLEAAKKTTKDLNGDGIIDQFGTGHETRGGGGQYISEMMNYTLDAGGRWTDENGKVTINTPQMIEGLSRWKTIVKNNLTPRDMSAGEVRQLFADGKIALKMDGPWLWPIIQKGKAKDQIKTAMVPFNPPVGGSSNVLAIPTDIDKANKKLVWEFIKLATSDQLQSTYATLGASPPPSPRADIKAAKAENPNFELLVQATQAAAKAKVDRIPKGLEINFNEFSKMIMEEAQRMIIQDLDPKAVAATMQQKAEALQQQ</sequence>
<comment type="similarity">
    <text evidence="2">Belongs to the bacterial solute-binding protein 1 family.</text>
</comment>
<name>A0A370H6X9_9HYPH</name>
<dbReference type="EMBL" id="QQBB01000018">
    <property type="protein sequence ID" value="RDI51368.1"/>
    <property type="molecule type" value="Genomic_DNA"/>
</dbReference>
<evidence type="ECO:0000313" key="6">
    <source>
        <dbReference type="Proteomes" id="UP000254925"/>
    </source>
</evidence>
<keyword evidence="3" id="KW-0574">Periplasm</keyword>
<keyword evidence="6" id="KW-1185">Reference proteome</keyword>
<evidence type="ECO:0000256" key="3">
    <source>
        <dbReference type="ARBA" id="ARBA00022764"/>
    </source>
</evidence>
<accession>A0A370H6X9</accession>
<evidence type="ECO:0000256" key="1">
    <source>
        <dbReference type="ARBA" id="ARBA00004418"/>
    </source>
</evidence>
<evidence type="ECO:0000256" key="2">
    <source>
        <dbReference type="ARBA" id="ARBA00008520"/>
    </source>
</evidence>
<dbReference type="OrthoDB" id="9811951at2"/>
<comment type="subcellular location">
    <subcellularLocation>
        <location evidence="1">Periplasm</location>
    </subcellularLocation>
</comment>
<evidence type="ECO:0000256" key="4">
    <source>
        <dbReference type="SAM" id="SignalP"/>
    </source>
</evidence>
<dbReference type="InterPro" id="IPR050490">
    <property type="entry name" value="Bact_solute-bd_prot1"/>
</dbReference>
<dbReference type="AlphaFoldDB" id="A0A370H6X9"/>
<dbReference type="InterPro" id="IPR006059">
    <property type="entry name" value="SBP"/>
</dbReference>
<dbReference type="Proteomes" id="UP000254925">
    <property type="component" value="Unassembled WGS sequence"/>
</dbReference>
<proteinExistence type="inferred from homology"/>
<gene>
    <name evidence="5" type="ORF">DES45_11824</name>
</gene>
<dbReference type="PANTHER" id="PTHR43649">
    <property type="entry name" value="ARABINOSE-BINDING PROTEIN-RELATED"/>
    <property type="match status" value="1"/>
</dbReference>
<keyword evidence="4" id="KW-0732">Signal</keyword>